<gene>
    <name evidence="1" type="ORF">PAC_16559</name>
</gene>
<dbReference type="EMBL" id="FJOG01000039">
    <property type="protein sequence ID" value="CZR66658.1"/>
    <property type="molecule type" value="Genomic_DNA"/>
</dbReference>
<reference evidence="1" key="1">
    <citation type="submission" date="2016-03" db="EMBL/GenBank/DDBJ databases">
        <authorList>
            <person name="Ploux O."/>
        </authorList>
    </citation>
    <scope>NUCLEOTIDE SEQUENCE [LARGE SCALE GENOMIC DNA]</scope>
    <source>
        <strain evidence="1">UAMH 11012</strain>
    </source>
</reference>
<evidence type="ECO:0000313" key="2">
    <source>
        <dbReference type="Proteomes" id="UP000184330"/>
    </source>
</evidence>
<name>A0A1L7XNQ4_9HELO</name>
<sequence>MGEGHALACKFQSCLVVQPESAWTPRELFKEFVYGGNLADGFSEYALAMVCSLHETSVDLDIRFDNAVLGKEEVEQMMQQLGKVLRQISENKNQIIADILTHP</sequence>
<protein>
    <recommendedName>
        <fullName evidence="3">Condensation domain-containing protein</fullName>
    </recommendedName>
</protein>
<accession>A0A1L7XNQ4</accession>
<dbReference type="Gene3D" id="3.30.559.30">
    <property type="entry name" value="Nonribosomal peptide synthetase, condensation domain"/>
    <property type="match status" value="1"/>
</dbReference>
<dbReference type="OrthoDB" id="416786at2759"/>
<organism evidence="1 2">
    <name type="scientific">Phialocephala subalpina</name>
    <dbReference type="NCBI Taxonomy" id="576137"/>
    <lineage>
        <taxon>Eukaryota</taxon>
        <taxon>Fungi</taxon>
        <taxon>Dikarya</taxon>
        <taxon>Ascomycota</taxon>
        <taxon>Pezizomycotina</taxon>
        <taxon>Leotiomycetes</taxon>
        <taxon>Helotiales</taxon>
        <taxon>Mollisiaceae</taxon>
        <taxon>Phialocephala</taxon>
        <taxon>Phialocephala fortinii species complex</taxon>
    </lineage>
</organism>
<dbReference type="Proteomes" id="UP000184330">
    <property type="component" value="Unassembled WGS sequence"/>
</dbReference>
<evidence type="ECO:0008006" key="3">
    <source>
        <dbReference type="Google" id="ProtNLM"/>
    </source>
</evidence>
<proteinExistence type="predicted"/>
<evidence type="ECO:0000313" key="1">
    <source>
        <dbReference type="EMBL" id="CZR66658.1"/>
    </source>
</evidence>
<keyword evidence="2" id="KW-1185">Reference proteome</keyword>
<dbReference type="AlphaFoldDB" id="A0A1L7XNQ4"/>
<dbReference type="SUPFAM" id="SSF52777">
    <property type="entry name" value="CoA-dependent acyltransferases"/>
    <property type="match status" value="1"/>
</dbReference>